<organism evidence="2 3">
    <name type="scientific">Dongia mobilis</name>
    <dbReference type="NCBI Taxonomy" id="578943"/>
    <lineage>
        <taxon>Bacteria</taxon>
        <taxon>Pseudomonadati</taxon>
        <taxon>Pseudomonadota</taxon>
        <taxon>Alphaproteobacteria</taxon>
        <taxon>Rhodospirillales</taxon>
        <taxon>Dongiaceae</taxon>
        <taxon>Dongia</taxon>
    </lineage>
</organism>
<protein>
    <submittedName>
        <fullName evidence="2">Uncharacterized protein DUF3617</fullName>
    </submittedName>
</protein>
<evidence type="ECO:0000313" key="2">
    <source>
        <dbReference type="EMBL" id="TDQ82184.1"/>
    </source>
</evidence>
<feature type="chain" id="PRO_5020659386" evidence="1">
    <location>
        <begin position="28"/>
        <end position="144"/>
    </location>
</feature>
<dbReference type="RefSeq" id="WP_133613484.1">
    <property type="nucleotide sequence ID" value="NZ_SNYW01000008.1"/>
</dbReference>
<dbReference type="EMBL" id="SNYW01000008">
    <property type="protein sequence ID" value="TDQ82184.1"/>
    <property type="molecule type" value="Genomic_DNA"/>
</dbReference>
<evidence type="ECO:0000313" key="3">
    <source>
        <dbReference type="Proteomes" id="UP000295783"/>
    </source>
</evidence>
<keyword evidence="3" id="KW-1185">Reference proteome</keyword>
<dbReference type="InterPro" id="IPR022061">
    <property type="entry name" value="DUF3617"/>
</dbReference>
<comment type="caution">
    <text evidence="2">The sequence shown here is derived from an EMBL/GenBank/DDBJ whole genome shotgun (WGS) entry which is preliminary data.</text>
</comment>
<gene>
    <name evidence="2" type="ORF">A8950_2006</name>
</gene>
<name>A0A4R6WSZ0_9PROT</name>
<accession>A0A4R6WSZ0</accession>
<sequence length="144" mass="15127">MRFATVAGSKLVLASLITLSLATPGLAAEQTLRPGKWEVLTTGSIDQAGQKTEMPESRAEMCVEPAPETVAETPADSGCTIETLEKSSGKLVTRATCGEVVTDSAMTWNDESYESVSHMVMTSGGQTIMESDTKSTGRYLGACG</sequence>
<proteinExistence type="predicted"/>
<dbReference type="AlphaFoldDB" id="A0A4R6WSZ0"/>
<feature type="signal peptide" evidence="1">
    <location>
        <begin position="1"/>
        <end position="27"/>
    </location>
</feature>
<dbReference type="Proteomes" id="UP000295783">
    <property type="component" value="Unassembled WGS sequence"/>
</dbReference>
<reference evidence="2 3" key="1">
    <citation type="submission" date="2019-03" db="EMBL/GenBank/DDBJ databases">
        <title>Genomic Encyclopedia of Type Strains, Phase III (KMG-III): the genomes of soil and plant-associated and newly described type strains.</title>
        <authorList>
            <person name="Whitman W."/>
        </authorList>
    </citation>
    <scope>NUCLEOTIDE SEQUENCE [LARGE SCALE GENOMIC DNA]</scope>
    <source>
        <strain evidence="2 3">CGMCC 1.7660</strain>
    </source>
</reference>
<dbReference type="Pfam" id="PF12276">
    <property type="entry name" value="DUF3617"/>
    <property type="match status" value="1"/>
</dbReference>
<evidence type="ECO:0000256" key="1">
    <source>
        <dbReference type="SAM" id="SignalP"/>
    </source>
</evidence>
<keyword evidence="1" id="KW-0732">Signal</keyword>